<comment type="subcellular location">
    <subcellularLocation>
        <location evidence="6">Cytoplasm</location>
    </subcellularLocation>
</comment>
<dbReference type="HAMAP" id="MF_00735">
    <property type="entry name" value="Methyltr_PrmA"/>
    <property type="match status" value="1"/>
</dbReference>
<evidence type="ECO:0000256" key="1">
    <source>
        <dbReference type="ARBA" id="ARBA00009741"/>
    </source>
</evidence>
<comment type="caution">
    <text evidence="7">The sequence shown here is derived from an EMBL/GenBank/DDBJ whole genome shotgun (WGS) entry which is preliminary data.</text>
</comment>
<feature type="binding site" evidence="6">
    <location>
        <position position="214"/>
    </location>
    <ligand>
        <name>S-adenosyl-L-methionine</name>
        <dbReference type="ChEBI" id="CHEBI:59789"/>
    </ligand>
</feature>
<dbReference type="PANTHER" id="PTHR43648">
    <property type="entry name" value="ELECTRON TRANSFER FLAVOPROTEIN BETA SUBUNIT LYSINE METHYLTRANSFERASE"/>
    <property type="match status" value="1"/>
</dbReference>
<organism evidence="7 8">
    <name type="scientific">Allohahella marinimesophila</name>
    <dbReference type="NCBI Taxonomy" id="1054972"/>
    <lineage>
        <taxon>Bacteria</taxon>
        <taxon>Pseudomonadati</taxon>
        <taxon>Pseudomonadota</taxon>
        <taxon>Gammaproteobacteria</taxon>
        <taxon>Oceanospirillales</taxon>
        <taxon>Hahellaceae</taxon>
        <taxon>Allohahella</taxon>
    </lineage>
</organism>
<proteinExistence type="inferred from homology"/>
<keyword evidence="3 6" id="KW-0489">Methyltransferase</keyword>
<keyword evidence="7" id="KW-0687">Ribonucleoprotein</keyword>
<dbReference type="InterPro" id="IPR050078">
    <property type="entry name" value="Ribosomal_L11_MeTrfase_PrmA"/>
</dbReference>
<dbReference type="Gene3D" id="3.40.50.150">
    <property type="entry name" value="Vaccinia Virus protein VP39"/>
    <property type="match status" value="1"/>
</dbReference>
<protein>
    <recommendedName>
        <fullName evidence="6">Ribosomal protein L11 methyltransferase</fullName>
        <shortName evidence="6">L11 Mtase</shortName>
        <ecNumber evidence="6">2.1.1.-</ecNumber>
    </recommendedName>
</protein>
<dbReference type="InterPro" id="IPR004498">
    <property type="entry name" value="Ribosomal_PrmA_MeTrfase"/>
</dbReference>
<evidence type="ECO:0000256" key="2">
    <source>
        <dbReference type="ARBA" id="ARBA00022490"/>
    </source>
</evidence>
<dbReference type="InterPro" id="IPR029063">
    <property type="entry name" value="SAM-dependent_MTases_sf"/>
</dbReference>
<dbReference type="PANTHER" id="PTHR43648:SF1">
    <property type="entry name" value="ELECTRON TRANSFER FLAVOPROTEIN BETA SUBUNIT LYSINE METHYLTRANSFERASE"/>
    <property type="match status" value="1"/>
</dbReference>
<evidence type="ECO:0000256" key="3">
    <source>
        <dbReference type="ARBA" id="ARBA00022603"/>
    </source>
</evidence>
<dbReference type="EC" id="2.1.1.-" evidence="6"/>
<reference evidence="8" key="1">
    <citation type="journal article" date="2019" name="Int. J. Syst. Evol. Microbiol.">
        <title>The Global Catalogue of Microorganisms (GCM) 10K type strain sequencing project: providing services to taxonomists for standard genome sequencing and annotation.</title>
        <authorList>
            <consortium name="The Broad Institute Genomics Platform"/>
            <consortium name="The Broad Institute Genome Sequencing Center for Infectious Disease"/>
            <person name="Wu L."/>
            <person name="Ma J."/>
        </authorList>
    </citation>
    <scope>NUCLEOTIDE SEQUENCE [LARGE SCALE GENOMIC DNA]</scope>
    <source>
        <strain evidence="8">JCM 17555</strain>
    </source>
</reference>
<sequence>MPENALNPAKWLQVSLDCTPADVDPLEEALLEAGAVSVTLGDAADQPLLEPGPGETPLWEALTVTALFDLADSGAMAEAVIAAVRETVGRLGEPAERLLATLKAEELEDEVWERSWMSHFKAMPFGQRLWVVPSWDKETREDAVELRLDPGLAFGTGTHPTTAMCLTFLDTFFSAEDYSSFRESPPTVIDFGCGSGILGIAALLLGAESALAVDIDPQALTATRENARLNEVDDRLNCVDIPELKGREADLVVANILAGPLIELASQLSALVRPGGHLVLSGVLADQSQAVRQAYLDHGIELQCDMLEDWCCLHGRRV</sequence>
<dbReference type="Pfam" id="PF06325">
    <property type="entry name" value="PrmA"/>
    <property type="match status" value="1"/>
</dbReference>
<evidence type="ECO:0000256" key="4">
    <source>
        <dbReference type="ARBA" id="ARBA00022679"/>
    </source>
</evidence>
<gene>
    <name evidence="6 7" type="primary">prmA</name>
    <name evidence="7" type="ORF">GCM10022278_25490</name>
</gene>
<dbReference type="EMBL" id="BAABBO010000011">
    <property type="protein sequence ID" value="GAA3966523.1"/>
    <property type="molecule type" value="Genomic_DNA"/>
</dbReference>
<evidence type="ECO:0000256" key="5">
    <source>
        <dbReference type="ARBA" id="ARBA00022691"/>
    </source>
</evidence>
<keyword evidence="8" id="KW-1185">Reference proteome</keyword>
<evidence type="ECO:0000256" key="6">
    <source>
        <dbReference type="HAMAP-Rule" id="MF_00735"/>
    </source>
</evidence>
<name>A0ABP7PIZ5_9GAMM</name>
<comment type="catalytic activity">
    <reaction evidence="6">
        <text>L-lysyl-[protein] + 3 S-adenosyl-L-methionine = N(6),N(6),N(6)-trimethyl-L-lysyl-[protein] + 3 S-adenosyl-L-homocysteine + 3 H(+)</text>
        <dbReference type="Rhea" id="RHEA:54192"/>
        <dbReference type="Rhea" id="RHEA-COMP:9752"/>
        <dbReference type="Rhea" id="RHEA-COMP:13826"/>
        <dbReference type="ChEBI" id="CHEBI:15378"/>
        <dbReference type="ChEBI" id="CHEBI:29969"/>
        <dbReference type="ChEBI" id="CHEBI:57856"/>
        <dbReference type="ChEBI" id="CHEBI:59789"/>
        <dbReference type="ChEBI" id="CHEBI:61961"/>
    </reaction>
</comment>
<evidence type="ECO:0000313" key="8">
    <source>
        <dbReference type="Proteomes" id="UP001501337"/>
    </source>
</evidence>
<evidence type="ECO:0000313" key="7">
    <source>
        <dbReference type="EMBL" id="GAA3966523.1"/>
    </source>
</evidence>
<comment type="function">
    <text evidence="6">Methylates ribosomal protein L11.</text>
</comment>
<dbReference type="GO" id="GO:0032259">
    <property type="term" value="P:methylation"/>
    <property type="evidence" value="ECO:0007669"/>
    <property type="project" value="UniProtKB-KW"/>
</dbReference>
<feature type="binding site" evidence="6">
    <location>
        <position position="162"/>
    </location>
    <ligand>
        <name>S-adenosyl-L-methionine</name>
        <dbReference type="ChEBI" id="CHEBI:59789"/>
    </ligand>
</feature>
<keyword evidence="7" id="KW-0689">Ribosomal protein</keyword>
<dbReference type="NCBIfam" id="TIGR00406">
    <property type="entry name" value="prmA"/>
    <property type="match status" value="1"/>
</dbReference>
<feature type="binding site" evidence="6">
    <location>
        <position position="255"/>
    </location>
    <ligand>
        <name>S-adenosyl-L-methionine</name>
        <dbReference type="ChEBI" id="CHEBI:59789"/>
    </ligand>
</feature>
<dbReference type="RefSeq" id="WP_344806941.1">
    <property type="nucleotide sequence ID" value="NZ_BAABBO010000011.1"/>
</dbReference>
<comment type="similarity">
    <text evidence="1 6">Belongs to the methyltransferase superfamily. PrmA family.</text>
</comment>
<dbReference type="Proteomes" id="UP001501337">
    <property type="component" value="Unassembled WGS sequence"/>
</dbReference>
<accession>A0ABP7PIZ5</accession>
<keyword evidence="5 6" id="KW-0949">S-adenosyl-L-methionine</keyword>
<feature type="binding site" evidence="6">
    <location>
        <position position="192"/>
    </location>
    <ligand>
        <name>S-adenosyl-L-methionine</name>
        <dbReference type="ChEBI" id="CHEBI:59789"/>
    </ligand>
</feature>
<dbReference type="CDD" id="cd02440">
    <property type="entry name" value="AdoMet_MTases"/>
    <property type="match status" value="1"/>
</dbReference>
<dbReference type="SUPFAM" id="SSF53335">
    <property type="entry name" value="S-adenosyl-L-methionine-dependent methyltransferases"/>
    <property type="match status" value="1"/>
</dbReference>
<dbReference type="PIRSF" id="PIRSF000401">
    <property type="entry name" value="RPL11_MTase"/>
    <property type="match status" value="1"/>
</dbReference>
<dbReference type="GO" id="GO:0008168">
    <property type="term" value="F:methyltransferase activity"/>
    <property type="evidence" value="ECO:0007669"/>
    <property type="project" value="UniProtKB-KW"/>
</dbReference>
<keyword evidence="2 6" id="KW-0963">Cytoplasm</keyword>
<keyword evidence="4 6" id="KW-0808">Transferase</keyword>
<dbReference type="GO" id="GO:0005840">
    <property type="term" value="C:ribosome"/>
    <property type="evidence" value="ECO:0007669"/>
    <property type="project" value="UniProtKB-KW"/>
</dbReference>